<dbReference type="RefSeq" id="WP_169872637.1">
    <property type="nucleotide sequence ID" value="NZ_CP047199.1"/>
</dbReference>
<feature type="transmembrane region" description="Helical" evidence="1">
    <location>
        <begin position="40"/>
        <end position="58"/>
    </location>
</feature>
<name>A0A1H9U9L2_9CORY</name>
<proteinExistence type="predicted"/>
<accession>A0A1H9U9L2</accession>
<organism evidence="2 3">
    <name type="scientific">Corynebacterium cystitidis DSM 20524</name>
    <dbReference type="NCBI Taxonomy" id="1121357"/>
    <lineage>
        <taxon>Bacteria</taxon>
        <taxon>Bacillati</taxon>
        <taxon>Actinomycetota</taxon>
        <taxon>Actinomycetes</taxon>
        <taxon>Mycobacteriales</taxon>
        <taxon>Corynebacteriaceae</taxon>
        <taxon>Corynebacterium</taxon>
    </lineage>
</organism>
<feature type="transmembrane region" description="Helical" evidence="1">
    <location>
        <begin position="6"/>
        <end position="28"/>
    </location>
</feature>
<dbReference type="STRING" id="1121357.SAMN05661109_01736"/>
<evidence type="ECO:0000313" key="3">
    <source>
        <dbReference type="Proteomes" id="UP000198929"/>
    </source>
</evidence>
<dbReference type="AlphaFoldDB" id="A0A1H9U9L2"/>
<protein>
    <submittedName>
        <fullName evidence="2">Multicomponent Na+:H+ antiporter subunit F</fullName>
    </submittedName>
</protein>
<keyword evidence="1" id="KW-0472">Membrane</keyword>
<reference evidence="3" key="1">
    <citation type="submission" date="2016-10" db="EMBL/GenBank/DDBJ databases">
        <authorList>
            <person name="Varghese N."/>
            <person name="Submissions S."/>
        </authorList>
    </citation>
    <scope>NUCLEOTIDE SEQUENCE [LARGE SCALE GENOMIC DNA]</scope>
    <source>
        <strain evidence="3">DSM 20524</strain>
    </source>
</reference>
<dbReference type="EMBL" id="FOGQ01000007">
    <property type="protein sequence ID" value="SES06022.1"/>
    <property type="molecule type" value="Genomic_DNA"/>
</dbReference>
<gene>
    <name evidence="2" type="ORF">SAMN05661109_01736</name>
</gene>
<dbReference type="Proteomes" id="UP000198929">
    <property type="component" value="Unassembled WGS sequence"/>
</dbReference>
<sequence length="92" mass="10016">MFTSIFTAIVTVCIGIMAGCLVAGLYLLVRTKDNFTKAILSDLVFYSMIAIFLSWTLFNDSLITYDVALLAAVVGGVLPTMSMARIISKGRR</sequence>
<evidence type="ECO:0000313" key="2">
    <source>
        <dbReference type="EMBL" id="SES06022.1"/>
    </source>
</evidence>
<keyword evidence="3" id="KW-1185">Reference proteome</keyword>
<evidence type="ECO:0000256" key="1">
    <source>
        <dbReference type="SAM" id="Phobius"/>
    </source>
</evidence>
<keyword evidence="1" id="KW-0812">Transmembrane</keyword>
<keyword evidence="1" id="KW-1133">Transmembrane helix</keyword>
<feature type="transmembrane region" description="Helical" evidence="1">
    <location>
        <begin position="64"/>
        <end position="87"/>
    </location>
</feature>